<comment type="caution">
    <text evidence="1">The sequence shown here is derived from an EMBL/GenBank/DDBJ whole genome shotgun (WGS) entry which is preliminary data.</text>
</comment>
<evidence type="ECO:0000313" key="2">
    <source>
        <dbReference type="Proteomes" id="UP000222824"/>
    </source>
</evidence>
<dbReference type="Proteomes" id="UP000222824">
    <property type="component" value="Unassembled WGS sequence"/>
</dbReference>
<protein>
    <submittedName>
        <fullName evidence="1">Uncharacterized protein</fullName>
    </submittedName>
</protein>
<keyword evidence="2" id="KW-1185">Reference proteome</keyword>
<dbReference type="RefSeq" id="WP_099255613.1">
    <property type="nucleotide sequence ID" value="NZ_NHOA01000084.1"/>
</dbReference>
<name>A0A2G1WIW7_9EURY</name>
<sequence>MTDVPRRRALLAAASGIAALAGCSGSETATNSRPNRERPIDDYEIETVRDEDGRALVTTGDALPELSADERARQRRSARRVLVAEENLAELTFAETPPGETLRSFCAETEFDAESVYLLAMPVEACYEIRFRSVAVERDELADDDLHPRADFCQTYRPADVECSADAIHTAGFAIRLPVAADRSTGSGSGMSGSCRRSDLPTVFNGSVAPANGGGDA</sequence>
<organism evidence="1 2">
    <name type="scientific">Halorubrum persicum</name>
    <dbReference type="NCBI Taxonomy" id="1383844"/>
    <lineage>
        <taxon>Archaea</taxon>
        <taxon>Methanobacteriati</taxon>
        <taxon>Methanobacteriota</taxon>
        <taxon>Stenosarchaea group</taxon>
        <taxon>Halobacteria</taxon>
        <taxon>Halobacteriales</taxon>
        <taxon>Haloferacaceae</taxon>
        <taxon>Halorubrum</taxon>
    </lineage>
</organism>
<dbReference type="EMBL" id="NHOA01000084">
    <property type="protein sequence ID" value="PHQ38779.1"/>
    <property type="molecule type" value="Genomic_DNA"/>
</dbReference>
<dbReference type="AlphaFoldDB" id="A0A2G1WIW7"/>
<accession>A0A2G1WIW7</accession>
<dbReference type="PROSITE" id="PS51257">
    <property type="entry name" value="PROKAR_LIPOPROTEIN"/>
    <property type="match status" value="1"/>
</dbReference>
<proteinExistence type="predicted"/>
<evidence type="ECO:0000313" key="1">
    <source>
        <dbReference type="EMBL" id="PHQ38779.1"/>
    </source>
</evidence>
<dbReference type="OrthoDB" id="242771at2157"/>
<gene>
    <name evidence="1" type="ORF">DJ69_10740</name>
</gene>
<reference evidence="1 2" key="1">
    <citation type="journal article" date="2014" name="Front. Microbiol.">
        <title>Population and genomic analysis of the genus Halorubrum.</title>
        <authorList>
            <person name="Fullmer M.S."/>
            <person name="Soucy S.M."/>
            <person name="Swithers K.S."/>
            <person name="Makkay A.M."/>
            <person name="Wheeler R."/>
            <person name="Ventosa A."/>
            <person name="Gogarten J.P."/>
            <person name="Papke R.T."/>
        </authorList>
    </citation>
    <scope>NUCLEOTIDE SEQUENCE [LARGE SCALE GENOMIC DNA]</scope>
    <source>
        <strain evidence="1 2">C49</strain>
    </source>
</reference>